<sequence length="26" mass="3124">MFKSEEESHHVKYVMIDTKSNEVLNK</sequence>
<proteinExistence type="predicted"/>
<keyword evidence="2" id="KW-1185">Reference proteome</keyword>
<dbReference type="AlphaFoldDB" id="A0A7I4C150"/>
<accession>A0A7I4C150</accession>
<reference evidence="1 2" key="1">
    <citation type="journal article" date="2008" name="Science">
        <title>The Physcomitrella genome reveals evolutionary insights into the conquest of land by plants.</title>
        <authorList>
            <person name="Rensing S."/>
            <person name="Lang D."/>
            <person name="Zimmer A."/>
            <person name="Terry A."/>
            <person name="Salamov A."/>
            <person name="Shapiro H."/>
            <person name="Nishiyama T."/>
            <person name="Perroud P.-F."/>
            <person name="Lindquist E."/>
            <person name="Kamisugi Y."/>
            <person name="Tanahashi T."/>
            <person name="Sakakibara K."/>
            <person name="Fujita T."/>
            <person name="Oishi K."/>
            <person name="Shin-I T."/>
            <person name="Kuroki Y."/>
            <person name="Toyoda A."/>
            <person name="Suzuki Y."/>
            <person name="Hashimoto A."/>
            <person name="Yamaguchi K."/>
            <person name="Sugano A."/>
            <person name="Kohara Y."/>
            <person name="Fujiyama A."/>
            <person name="Anterola A."/>
            <person name="Aoki S."/>
            <person name="Ashton N."/>
            <person name="Barbazuk W.B."/>
            <person name="Barker E."/>
            <person name="Bennetzen J."/>
            <person name="Bezanilla M."/>
            <person name="Blankenship R."/>
            <person name="Cho S.H."/>
            <person name="Dutcher S."/>
            <person name="Estelle M."/>
            <person name="Fawcett J.A."/>
            <person name="Gundlach H."/>
            <person name="Hanada K."/>
            <person name="Heyl A."/>
            <person name="Hicks K.A."/>
            <person name="Hugh J."/>
            <person name="Lohr M."/>
            <person name="Mayer K."/>
            <person name="Melkozernov A."/>
            <person name="Murata T."/>
            <person name="Nelson D."/>
            <person name="Pils B."/>
            <person name="Prigge M."/>
            <person name="Reiss B."/>
            <person name="Renner T."/>
            <person name="Rombauts S."/>
            <person name="Rushton P."/>
            <person name="Sanderfoot A."/>
            <person name="Schween G."/>
            <person name="Shiu S.-H."/>
            <person name="Stueber K."/>
            <person name="Theodoulou F.L."/>
            <person name="Tu H."/>
            <person name="Van de Peer Y."/>
            <person name="Verrier P.J."/>
            <person name="Waters E."/>
            <person name="Wood A."/>
            <person name="Yang L."/>
            <person name="Cove D."/>
            <person name="Cuming A."/>
            <person name="Hasebe M."/>
            <person name="Lucas S."/>
            <person name="Mishler D.B."/>
            <person name="Reski R."/>
            <person name="Grigoriev I."/>
            <person name="Quatrano R.S."/>
            <person name="Boore J.L."/>
        </authorList>
    </citation>
    <scope>NUCLEOTIDE SEQUENCE [LARGE SCALE GENOMIC DNA]</scope>
    <source>
        <strain evidence="1 2">cv. Gransden 2004</strain>
    </source>
</reference>
<dbReference type="EnsemblPlants" id="Pp3c1_7960V3.2">
    <property type="protein sequence ID" value="Pp3c1_7960V3.2"/>
    <property type="gene ID" value="Pp3c1_7960"/>
</dbReference>
<dbReference type="Proteomes" id="UP000006727">
    <property type="component" value="Chromosome 1"/>
</dbReference>
<protein>
    <submittedName>
        <fullName evidence="1">Uncharacterized protein</fullName>
    </submittedName>
</protein>
<reference evidence="1" key="3">
    <citation type="submission" date="2020-12" db="UniProtKB">
        <authorList>
            <consortium name="EnsemblPlants"/>
        </authorList>
    </citation>
    <scope>IDENTIFICATION</scope>
</reference>
<evidence type="ECO:0000313" key="1">
    <source>
        <dbReference type="EnsemblPlants" id="Pp3c1_7960V3.2"/>
    </source>
</evidence>
<organism evidence="1 2">
    <name type="scientific">Physcomitrium patens</name>
    <name type="common">Spreading-leaved earth moss</name>
    <name type="synonym">Physcomitrella patens</name>
    <dbReference type="NCBI Taxonomy" id="3218"/>
    <lineage>
        <taxon>Eukaryota</taxon>
        <taxon>Viridiplantae</taxon>
        <taxon>Streptophyta</taxon>
        <taxon>Embryophyta</taxon>
        <taxon>Bryophyta</taxon>
        <taxon>Bryophytina</taxon>
        <taxon>Bryopsida</taxon>
        <taxon>Funariidae</taxon>
        <taxon>Funariales</taxon>
        <taxon>Funariaceae</taxon>
        <taxon>Physcomitrium</taxon>
    </lineage>
</organism>
<dbReference type="EMBL" id="ABEU02000001">
    <property type="status" value="NOT_ANNOTATED_CDS"/>
    <property type="molecule type" value="Genomic_DNA"/>
</dbReference>
<reference evidence="1 2" key="2">
    <citation type="journal article" date="2018" name="Plant J.">
        <title>The Physcomitrella patens chromosome-scale assembly reveals moss genome structure and evolution.</title>
        <authorList>
            <person name="Lang D."/>
            <person name="Ullrich K.K."/>
            <person name="Murat F."/>
            <person name="Fuchs J."/>
            <person name="Jenkins J."/>
            <person name="Haas F.B."/>
            <person name="Piednoel M."/>
            <person name="Gundlach H."/>
            <person name="Van Bel M."/>
            <person name="Meyberg R."/>
            <person name="Vives C."/>
            <person name="Morata J."/>
            <person name="Symeonidi A."/>
            <person name="Hiss M."/>
            <person name="Muchero W."/>
            <person name="Kamisugi Y."/>
            <person name="Saleh O."/>
            <person name="Blanc G."/>
            <person name="Decker E.L."/>
            <person name="van Gessel N."/>
            <person name="Grimwood J."/>
            <person name="Hayes R.D."/>
            <person name="Graham S.W."/>
            <person name="Gunter L.E."/>
            <person name="McDaniel S.F."/>
            <person name="Hoernstein S.N.W."/>
            <person name="Larsson A."/>
            <person name="Li F.W."/>
            <person name="Perroud P.F."/>
            <person name="Phillips J."/>
            <person name="Ranjan P."/>
            <person name="Rokshar D.S."/>
            <person name="Rothfels C.J."/>
            <person name="Schneider L."/>
            <person name="Shu S."/>
            <person name="Stevenson D.W."/>
            <person name="Thummler F."/>
            <person name="Tillich M."/>
            <person name="Villarreal Aguilar J.C."/>
            <person name="Widiez T."/>
            <person name="Wong G.K."/>
            <person name="Wymore A."/>
            <person name="Zhang Y."/>
            <person name="Zimmer A.D."/>
            <person name="Quatrano R.S."/>
            <person name="Mayer K.F.X."/>
            <person name="Goodstein D."/>
            <person name="Casacuberta J.M."/>
            <person name="Vandepoele K."/>
            <person name="Reski R."/>
            <person name="Cuming A.C."/>
            <person name="Tuskan G.A."/>
            <person name="Maumus F."/>
            <person name="Salse J."/>
            <person name="Schmutz J."/>
            <person name="Rensing S.A."/>
        </authorList>
    </citation>
    <scope>NUCLEOTIDE SEQUENCE [LARGE SCALE GENOMIC DNA]</scope>
    <source>
        <strain evidence="1 2">cv. Gransden 2004</strain>
    </source>
</reference>
<name>A0A7I4C150_PHYPA</name>
<evidence type="ECO:0000313" key="2">
    <source>
        <dbReference type="Proteomes" id="UP000006727"/>
    </source>
</evidence>
<dbReference type="Gramene" id="Pp3c1_7960V3.2">
    <property type="protein sequence ID" value="Pp3c1_7960V3.2"/>
    <property type="gene ID" value="Pp3c1_7960"/>
</dbReference>